<evidence type="ECO:0000313" key="3">
    <source>
        <dbReference type="EMBL" id="RAW33971.1"/>
    </source>
</evidence>
<dbReference type="Proteomes" id="UP000251314">
    <property type="component" value="Unassembled WGS sequence"/>
</dbReference>
<dbReference type="AlphaFoldDB" id="A0A329SBD3"/>
<accession>A0A329SBD3</accession>
<proteinExistence type="predicted"/>
<gene>
    <name evidence="3" type="ORF">PC110_g9702</name>
    <name evidence="2" type="ORF">PC117_g16660</name>
</gene>
<protein>
    <submittedName>
        <fullName evidence="3">Uncharacterized protein</fullName>
    </submittedName>
</protein>
<dbReference type="OrthoDB" id="10300481at2759"/>
<reference evidence="3 4" key="1">
    <citation type="submission" date="2018-01" db="EMBL/GenBank/DDBJ databases">
        <title>Draft genome of the strawberry crown rot pathogen Phytophthora cactorum.</title>
        <authorList>
            <person name="Armitage A.D."/>
            <person name="Lysoe E."/>
            <person name="Nellist C.F."/>
            <person name="Harrison R.J."/>
            <person name="Brurberg M.B."/>
        </authorList>
    </citation>
    <scope>NUCLEOTIDE SEQUENCE [LARGE SCALE GENOMIC DNA]</scope>
    <source>
        <strain evidence="3 4">10300</strain>
    </source>
</reference>
<name>A0A329SBD3_9STRA</name>
<dbReference type="EMBL" id="RCMK01000599">
    <property type="protein sequence ID" value="KAG2919932.1"/>
    <property type="molecule type" value="Genomic_DNA"/>
</dbReference>
<comment type="caution">
    <text evidence="3">The sequence shown here is derived from an EMBL/GenBank/DDBJ whole genome shotgun (WGS) entry which is preliminary data.</text>
</comment>
<dbReference type="Proteomes" id="UP000736787">
    <property type="component" value="Unassembled WGS sequence"/>
</dbReference>
<reference evidence="2" key="2">
    <citation type="submission" date="2018-10" db="EMBL/GenBank/DDBJ databases">
        <title>Effector identification in a new, highly contiguous assembly of the strawberry crown rot pathogen Phytophthora cactorum.</title>
        <authorList>
            <person name="Armitage A.D."/>
            <person name="Nellist C.F."/>
            <person name="Bates H."/>
            <person name="Vickerstaff R.J."/>
            <person name="Harrison R.J."/>
        </authorList>
    </citation>
    <scope>NUCLEOTIDE SEQUENCE</scope>
    <source>
        <strain evidence="2">4040</strain>
    </source>
</reference>
<organism evidence="3 4">
    <name type="scientific">Phytophthora cactorum</name>
    <dbReference type="NCBI Taxonomy" id="29920"/>
    <lineage>
        <taxon>Eukaryota</taxon>
        <taxon>Sar</taxon>
        <taxon>Stramenopiles</taxon>
        <taxon>Oomycota</taxon>
        <taxon>Peronosporomycetes</taxon>
        <taxon>Peronosporales</taxon>
        <taxon>Peronosporaceae</taxon>
        <taxon>Phytophthora</taxon>
    </lineage>
</organism>
<evidence type="ECO:0000313" key="2">
    <source>
        <dbReference type="EMBL" id="KAG2919932.1"/>
    </source>
</evidence>
<sequence length="176" mass="19674">MKAHEFDEGGVGSGKTPPPIWNENALERAYRRKALPELLDNDPVMKILHLRQIGDPKSQISTPSATSDQLVAAKNLFQLLKDAGLVAGTFDADDLFDFEINGTQTASSELYRSLNMSIGENSRMKHRRSLLKTAPPSATQSLHSTPQLRLNPTRISQWHLDVCLWVPSERRCCDHV</sequence>
<dbReference type="EMBL" id="MJFZ01000218">
    <property type="protein sequence ID" value="RAW33971.1"/>
    <property type="molecule type" value="Genomic_DNA"/>
</dbReference>
<keyword evidence="4" id="KW-1185">Reference proteome</keyword>
<evidence type="ECO:0000313" key="4">
    <source>
        <dbReference type="Proteomes" id="UP000251314"/>
    </source>
</evidence>
<evidence type="ECO:0000256" key="1">
    <source>
        <dbReference type="SAM" id="MobiDB-lite"/>
    </source>
</evidence>
<feature type="region of interest" description="Disordered" evidence="1">
    <location>
        <begin position="1"/>
        <end position="20"/>
    </location>
</feature>
<dbReference type="VEuPathDB" id="FungiDB:PC110_g9702"/>